<dbReference type="Proteomes" id="UP001139559">
    <property type="component" value="Unassembled WGS sequence"/>
</dbReference>
<dbReference type="InterPro" id="IPR000182">
    <property type="entry name" value="GNAT_dom"/>
</dbReference>
<evidence type="ECO:0000259" key="3">
    <source>
        <dbReference type="PROSITE" id="PS51186"/>
    </source>
</evidence>
<accession>A0A9X2BIQ0</accession>
<dbReference type="PANTHER" id="PTHR43420:SF44">
    <property type="entry name" value="ACETYLTRANSFERASE YPEA"/>
    <property type="match status" value="1"/>
</dbReference>
<proteinExistence type="predicted"/>
<evidence type="ECO:0000256" key="2">
    <source>
        <dbReference type="ARBA" id="ARBA00023315"/>
    </source>
</evidence>
<evidence type="ECO:0000256" key="1">
    <source>
        <dbReference type="ARBA" id="ARBA00022679"/>
    </source>
</evidence>
<reference evidence="4" key="1">
    <citation type="submission" date="2021-11" db="EMBL/GenBank/DDBJ databases">
        <title>Vibrio ZSDE26 sp. nov. and Vibrio ZSDZ34 sp. nov., isolated from coastal seawater in Qingdao.</title>
        <authorList>
            <person name="Zhang P."/>
        </authorList>
    </citation>
    <scope>NUCLEOTIDE SEQUENCE</scope>
    <source>
        <strain evidence="4">ZSDE26</strain>
    </source>
</reference>
<dbReference type="PANTHER" id="PTHR43420">
    <property type="entry name" value="ACETYLTRANSFERASE"/>
    <property type="match status" value="1"/>
</dbReference>
<comment type="caution">
    <text evidence="4">The sequence shown here is derived from an EMBL/GenBank/DDBJ whole genome shotgun (WGS) entry which is preliminary data.</text>
</comment>
<feature type="domain" description="N-acetyltransferase" evidence="3">
    <location>
        <begin position="6"/>
        <end position="152"/>
    </location>
</feature>
<dbReference type="InterPro" id="IPR016181">
    <property type="entry name" value="Acyl_CoA_acyltransferase"/>
</dbReference>
<evidence type="ECO:0000313" key="4">
    <source>
        <dbReference type="EMBL" id="MCK6264380.1"/>
    </source>
</evidence>
<dbReference type="CDD" id="cd04301">
    <property type="entry name" value="NAT_SF"/>
    <property type="match status" value="1"/>
</dbReference>
<dbReference type="RefSeq" id="WP_248009455.1">
    <property type="nucleotide sequence ID" value="NZ_JAJHVV010000008.1"/>
</dbReference>
<keyword evidence="5" id="KW-1185">Reference proteome</keyword>
<sequence length="152" mass="17478">MNNTVICIDVDNQEHRKVFGSLFREYAPELSEQHIATTLEHVFTLPYFHGFISFSDDKPAGIVVCFESFSTHRAKKVMNIHDFMISSSHRGKGLGKLQLKGIEQYCREKDYVKITLEVESSNLAAKSLYSSCEFKDYKAAHKNQLHWQKSLS</sequence>
<gene>
    <name evidence="4" type="ORF">KP803_13950</name>
</gene>
<dbReference type="Gene3D" id="3.40.630.30">
    <property type="match status" value="1"/>
</dbReference>
<evidence type="ECO:0000313" key="5">
    <source>
        <dbReference type="Proteomes" id="UP001139559"/>
    </source>
</evidence>
<dbReference type="EMBL" id="JAJHVV010000008">
    <property type="protein sequence ID" value="MCK6264380.1"/>
    <property type="molecule type" value="Genomic_DNA"/>
</dbReference>
<dbReference type="Pfam" id="PF00583">
    <property type="entry name" value="Acetyltransf_1"/>
    <property type="match status" value="1"/>
</dbReference>
<dbReference type="PROSITE" id="PS51186">
    <property type="entry name" value="GNAT"/>
    <property type="match status" value="1"/>
</dbReference>
<dbReference type="AlphaFoldDB" id="A0A9X2BIQ0"/>
<keyword evidence="2" id="KW-0012">Acyltransferase</keyword>
<name>A0A9X2BIQ0_9VIBR</name>
<dbReference type="InterPro" id="IPR050680">
    <property type="entry name" value="YpeA/RimI_acetyltransf"/>
</dbReference>
<protein>
    <submittedName>
        <fullName evidence="4">GNAT family N-acetyltransferase</fullName>
    </submittedName>
</protein>
<dbReference type="GO" id="GO:0016747">
    <property type="term" value="F:acyltransferase activity, transferring groups other than amino-acyl groups"/>
    <property type="evidence" value="ECO:0007669"/>
    <property type="project" value="InterPro"/>
</dbReference>
<keyword evidence="1" id="KW-0808">Transferase</keyword>
<organism evidence="4 5">
    <name type="scientific">Vibrio amylolyticus</name>
    <dbReference type="NCBI Taxonomy" id="2847292"/>
    <lineage>
        <taxon>Bacteria</taxon>
        <taxon>Pseudomonadati</taxon>
        <taxon>Pseudomonadota</taxon>
        <taxon>Gammaproteobacteria</taxon>
        <taxon>Vibrionales</taxon>
        <taxon>Vibrionaceae</taxon>
        <taxon>Vibrio</taxon>
    </lineage>
</organism>
<dbReference type="SUPFAM" id="SSF55729">
    <property type="entry name" value="Acyl-CoA N-acyltransferases (Nat)"/>
    <property type="match status" value="1"/>
</dbReference>